<dbReference type="NCBIfam" id="TIGR00536">
    <property type="entry name" value="hemK_fam"/>
    <property type="match status" value="1"/>
</dbReference>
<feature type="domain" description="Release factor glutamine methyltransferase N-terminal" evidence="7">
    <location>
        <begin position="11"/>
        <end position="68"/>
    </location>
</feature>
<keyword evidence="3 8" id="KW-0808">Transferase</keyword>
<dbReference type="PANTHER" id="PTHR18895:SF74">
    <property type="entry name" value="MTRF1L RELEASE FACTOR GLUTAMINE METHYLTRANSFERASE"/>
    <property type="match status" value="1"/>
</dbReference>
<evidence type="ECO:0000256" key="1">
    <source>
        <dbReference type="ARBA" id="ARBA00012771"/>
    </source>
</evidence>
<reference evidence="8" key="1">
    <citation type="submission" date="2020-01" db="EMBL/GenBank/DDBJ databases">
        <authorList>
            <person name="Meier V. D."/>
            <person name="Meier V D."/>
        </authorList>
    </citation>
    <scope>NUCLEOTIDE SEQUENCE</scope>
    <source>
        <strain evidence="8">HLG_WM_MAG_12</strain>
    </source>
</reference>
<dbReference type="PROSITE" id="PS00092">
    <property type="entry name" value="N6_MTASE"/>
    <property type="match status" value="1"/>
</dbReference>
<dbReference type="EMBL" id="CACVAW010000030">
    <property type="protein sequence ID" value="CAA6808031.1"/>
    <property type="molecule type" value="Genomic_DNA"/>
</dbReference>
<dbReference type="AlphaFoldDB" id="A0A6S6SYG0"/>
<gene>
    <name evidence="8" type="ORF">HELGO_WM15964</name>
</gene>
<dbReference type="PANTHER" id="PTHR18895">
    <property type="entry name" value="HEMK METHYLTRANSFERASE"/>
    <property type="match status" value="1"/>
</dbReference>
<dbReference type="SUPFAM" id="SSF53335">
    <property type="entry name" value="S-adenosyl-L-methionine-dependent methyltransferases"/>
    <property type="match status" value="1"/>
</dbReference>
<dbReference type="GO" id="GO:0003676">
    <property type="term" value="F:nucleic acid binding"/>
    <property type="evidence" value="ECO:0007669"/>
    <property type="project" value="InterPro"/>
</dbReference>
<dbReference type="EC" id="2.1.1.297" evidence="1"/>
<dbReference type="InterPro" id="IPR040758">
    <property type="entry name" value="PrmC_N"/>
</dbReference>
<dbReference type="InterPro" id="IPR007848">
    <property type="entry name" value="Small_mtfrase_dom"/>
</dbReference>
<protein>
    <recommendedName>
        <fullName evidence="1">peptide chain release factor N(5)-glutamine methyltransferase</fullName>
        <ecNumber evidence="1">2.1.1.297</ecNumber>
    </recommendedName>
</protein>
<evidence type="ECO:0000256" key="5">
    <source>
        <dbReference type="ARBA" id="ARBA00048391"/>
    </source>
</evidence>
<accession>A0A6S6SYG0</accession>
<evidence type="ECO:0000259" key="7">
    <source>
        <dbReference type="Pfam" id="PF17827"/>
    </source>
</evidence>
<dbReference type="Gene3D" id="1.10.8.10">
    <property type="entry name" value="DNA helicase RuvA subunit, C-terminal domain"/>
    <property type="match status" value="1"/>
</dbReference>
<keyword evidence="2 8" id="KW-0489">Methyltransferase</keyword>
<dbReference type="CDD" id="cd02440">
    <property type="entry name" value="AdoMet_MTases"/>
    <property type="match status" value="1"/>
</dbReference>
<dbReference type="GO" id="GO:0032259">
    <property type="term" value="P:methylation"/>
    <property type="evidence" value="ECO:0007669"/>
    <property type="project" value="UniProtKB-KW"/>
</dbReference>
<dbReference type="GO" id="GO:0102559">
    <property type="term" value="F:peptide chain release factor N(5)-glutamine methyltransferase activity"/>
    <property type="evidence" value="ECO:0007669"/>
    <property type="project" value="UniProtKB-EC"/>
</dbReference>
<dbReference type="InterPro" id="IPR004556">
    <property type="entry name" value="HemK-like"/>
</dbReference>
<evidence type="ECO:0000313" key="8">
    <source>
        <dbReference type="EMBL" id="CAA6808031.1"/>
    </source>
</evidence>
<organism evidence="8">
    <name type="scientific">uncultured Campylobacterales bacterium</name>
    <dbReference type="NCBI Taxonomy" id="352960"/>
    <lineage>
        <taxon>Bacteria</taxon>
        <taxon>Pseudomonadati</taxon>
        <taxon>Campylobacterota</taxon>
        <taxon>Epsilonproteobacteria</taxon>
        <taxon>Campylobacterales</taxon>
        <taxon>environmental samples</taxon>
    </lineage>
</organism>
<evidence type="ECO:0000259" key="6">
    <source>
        <dbReference type="Pfam" id="PF05175"/>
    </source>
</evidence>
<proteinExistence type="predicted"/>
<sequence length="269" mass="30637">MNLQEALKYGLSNIKLDNPQKLSYILISSLTNKSRIELMLDENITIPTHTYKEYISRLNNDEPIEYITNKVSFYSNEFFIAQGALIPRPETEILIDITCKLTKDLKSFNLAEIGVGSGIISIMLNRLCKNIHSTTASDISNQALKIASKNISNFELQDKITLVNTNLLDNINQDFDVIVSNPPYIANDYTVENNLSYEPQNALFGGVQGDEILIQIIDLFLSSKAKYLICEMGYDQKEPIKEYLKNNDNIKLSFYKDLSGFDRGFYIEK</sequence>
<feature type="domain" description="Methyltransferase small" evidence="6">
    <location>
        <begin position="102"/>
        <end position="188"/>
    </location>
</feature>
<comment type="catalytic activity">
    <reaction evidence="5">
        <text>L-glutaminyl-[peptide chain release factor] + S-adenosyl-L-methionine = N(5)-methyl-L-glutaminyl-[peptide chain release factor] + S-adenosyl-L-homocysteine + H(+)</text>
        <dbReference type="Rhea" id="RHEA:42896"/>
        <dbReference type="Rhea" id="RHEA-COMP:10271"/>
        <dbReference type="Rhea" id="RHEA-COMP:10272"/>
        <dbReference type="ChEBI" id="CHEBI:15378"/>
        <dbReference type="ChEBI" id="CHEBI:30011"/>
        <dbReference type="ChEBI" id="CHEBI:57856"/>
        <dbReference type="ChEBI" id="CHEBI:59789"/>
        <dbReference type="ChEBI" id="CHEBI:61891"/>
        <dbReference type="EC" id="2.1.1.297"/>
    </reaction>
</comment>
<dbReference type="InterPro" id="IPR002052">
    <property type="entry name" value="DNA_methylase_N6_adenine_CS"/>
</dbReference>
<dbReference type="Pfam" id="PF05175">
    <property type="entry name" value="MTS"/>
    <property type="match status" value="1"/>
</dbReference>
<dbReference type="InterPro" id="IPR050320">
    <property type="entry name" value="N5-glutamine_MTase"/>
</dbReference>
<evidence type="ECO:0000256" key="4">
    <source>
        <dbReference type="ARBA" id="ARBA00022691"/>
    </source>
</evidence>
<dbReference type="Gene3D" id="3.40.50.150">
    <property type="entry name" value="Vaccinia Virus protein VP39"/>
    <property type="match status" value="1"/>
</dbReference>
<keyword evidence="4" id="KW-0949">S-adenosyl-L-methionine</keyword>
<dbReference type="Pfam" id="PF17827">
    <property type="entry name" value="PrmC_N"/>
    <property type="match status" value="1"/>
</dbReference>
<evidence type="ECO:0000256" key="2">
    <source>
        <dbReference type="ARBA" id="ARBA00022603"/>
    </source>
</evidence>
<evidence type="ECO:0000256" key="3">
    <source>
        <dbReference type="ARBA" id="ARBA00022679"/>
    </source>
</evidence>
<dbReference type="InterPro" id="IPR029063">
    <property type="entry name" value="SAM-dependent_MTases_sf"/>
</dbReference>
<name>A0A6S6SYG0_9BACT</name>